<dbReference type="SMART" id="SM00129">
    <property type="entry name" value="KISc"/>
    <property type="match status" value="1"/>
</dbReference>
<evidence type="ECO:0000256" key="10">
    <source>
        <dbReference type="ARBA" id="ARBA00083812"/>
    </source>
</evidence>
<dbReference type="SUPFAM" id="SSF52540">
    <property type="entry name" value="P-loop containing nucleoside triphosphate hydrolases"/>
    <property type="match status" value="1"/>
</dbReference>
<keyword evidence="6 12" id="KW-0175">Coiled coil</keyword>
<gene>
    <name evidence="15" type="primary">106095747</name>
</gene>
<dbReference type="OrthoDB" id="540783at2759"/>
<dbReference type="PANTHER" id="PTHR47969">
    <property type="entry name" value="CHROMOSOME-ASSOCIATED KINESIN KIF4A-RELATED"/>
    <property type="match status" value="1"/>
</dbReference>
<dbReference type="GO" id="GO:0007052">
    <property type="term" value="P:mitotic spindle organization"/>
    <property type="evidence" value="ECO:0007669"/>
    <property type="project" value="TreeGrafter"/>
</dbReference>
<proteinExistence type="inferred from homology"/>
<feature type="compositionally biased region" description="Low complexity" evidence="13">
    <location>
        <begin position="1146"/>
        <end position="1160"/>
    </location>
</feature>
<reference evidence="16" key="1">
    <citation type="submission" date="2015-05" db="EMBL/GenBank/DDBJ databases">
        <authorList>
            <person name="Wilson R.K."/>
            <person name="Warren W.C."/>
            <person name="Olafson P."/>
        </authorList>
    </citation>
    <scope>NUCLEOTIDE SEQUENCE [LARGE SCALE GENOMIC DNA]</scope>
    <source>
        <strain evidence="16">USDA</strain>
    </source>
</reference>
<dbReference type="GO" id="GO:0008017">
    <property type="term" value="F:microtubule binding"/>
    <property type="evidence" value="ECO:0007669"/>
    <property type="project" value="InterPro"/>
</dbReference>
<dbReference type="KEGG" id="scac:106095747"/>
<feature type="compositionally biased region" description="Acidic residues" evidence="13">
    <location>
        <begin position="472"/>
        <end position="485"/>
    </location>
</feature>
<dbReference type="GO" id="GO:0005874">
    <property type="term" value="C:microtubule"/>
    <property type="evidence" value="ECO:0007669"/>
    <property type="project" value="UniProtKB-KW"/>
</dbReference>
<dbReference type="EnsemblMetazoa" id="SCAU004062-RC">
    <property type="protein sequence ID" value="SCAU004062-PC"/>
    <property type="gene ID" value="SCAU004062"/>
</dbReference>
<feature type="region of interest" description="Disordered" evidence="13">
    <location>
        <begin position="556"/>
        <end position="635"/>
    </location>
</feature>
<feature type="compositionally biased region" description="Basic and acidic residues" evidence="13">
    <location>
        <begin position="609"/>
        <end position="623"/>
    </location>
</feature>
<protein>
    <recommendedName>
        <fullName evidence="9">Kinesin-like protein costa</fullName>
    </recommendedName>
    <alternativeName>
        <fullName evidence="10">Kinesin-like protein costal2</fullName>
    </alternativeName>
</protein>
<evidence type="ECO:0000313" key="16">
    <source>
        <dbReference type="Proteomes" id="UP000095300"/>
    </source>
</evidence>
<feature type="compositionally biased region" description="Polar residues" evidence="13">
    <location>
        <begin position="1193"/>
        <end position="1206"/>
    </location>
</feature>
<dbReference type="GO" id="GO:0051231">
    <property type="term" value="P:spindle elongation"/>
    <property type="evidence" value="ECO:0007669"/>
    <property type="project" value="TreeGrafter"/>
</dbReference>
<evidence type="ECO:0000256" key="12">
    <source>
        <dbReference type="SAM" id="Coils"/>
    </source>
</evidence>
<evidence type="ECO:0000256" key="8">
    <source>
        <dbReference type="ARBA" id="ARBA00023212"/>
    </source>
</evidence>
<dbReference type="InterPro" id="IPR027417">
    <property type="entry name" value="P-loop_NTPase"/>
</dbReference>
<evidence type="ECO:0000256" key="1">
    <source>
        <dbReference type="ARBA" id="ARBA00004245"/>
    </source>
</evidence>
<dbReference type="PRINTS" id="PR00380">
    <property type="entry name" value="KINESINHEAVY"/>
</dbReference>
<evidence type="ECO:0000256" key="6">
    <source>
        <dbReference type="ARBA" id="ARBA00023054"/>
    </source>
</evidence>
<dbReference type="InterPro" id="IPR027640">
    <property type="entry name" value="Kinesin-like_fam"/>
</dbReference>
<evidence type="ECO:0000256" key="7">
    <source>
        <dbReference type="ARBA" id="ARBA00023175"/>
    </source>
</evidence>
<dbReference type="InterPro" id="IPR001752">
    <property type="entry name" value="Kinesin_motor_dom"/>
</dbReference>
<evidence type="ECO:0000259" key="14">
    <source>
        <dbReference type="PROSITE" id="PS50067"/>
    </source>
</evidence>
<feature type="binding site" evidence="11">
    <location>
        <begin position="139"/>
        <end position="146"/>
    </location>
    <ligand>
        <name>ATP</name>
        <dbReference type="ChEBI" id="CHEBI:30616"/>
    </ligand>
</feature>
<keyword evidence="5 11" id="KW-0067">ATP-binding</keyword>
<keyword evidence="2" id="KW-0963">Cytoplasm</keyword>
<evidence type="ECO:0000313" key="15">
    <source>
        <dbReference type="EnsemblMetazoa" id="SCAU004062-PC"/>
    </source>
</evidence>
<sequence length="1222" mass="138980">MEIPIQVAVRICPPKLLQQPQPGGKNSGAGIIEDNNGNLNQAAEEDDEDFGRTEFKVGEDDERDRKCCVRSIPLAARRPGIPAPGCMDPPGVVQVGPHSFPVTHALPVNCTQNQIYHQTVFPLMSLFMEGFDASVVAYGQKGSGKTYALYGNGFNDSPDKDDHGVVARCVREIFNHIAHHPERTYAVNITWVEICREIIRDVFGVGSVQCMNMTDAFHWLRVGYKLLNSTKTQMGHSLFSITLEQRWISKEGLIQHRLSTASFTDLGATERLFMLNSLEQPTSLPKDLGLQSLERVVSTLIDPSLIFKANGSVPYNQTMLTTLLKDSFGGRAQTLVIVCVSPLERDINETICNMQFAFKVQCVRNFVVINSFSDDNTPVSPEDLPPEIRDVNIGLPPPVHDSFGLQFAASQYSKLVTNAEDLLSKLISSNAISETEKQQIEEWLVQKQECEDCLNSTESLQTDNALGPIQEADEQDEDSDPDVSDPESQTPLQQNSEIESDVESQRPDVEEKVEYLMDDLKTKTDEMVKNKYQEFMESHPKGVMESQESGLFKKDNSYEEKQDERKPSLGSDNLAIRTGGGSGPAGRRRSIQPGATLSSAEIAMLNRVASRERSESDRSKENQQLEPQGDDFLDISSDMPVRQLANSPTEAIQKKLRKLDADIEARQKQIKEVEETMQLKQNIITELIKNSDTRTTAKQRFHKKRAKLEAEYEKTKKSLNKAMIQQRDKSELDRLKAVITHLEQRLNDVTSIKHIAGESAQKVKKLQTSLQESKKLMEDLQKKVKKERKLREALQSEMKAIKEKESSKALVKHDVANKHPEEKTKHLKDMQSRIAHLDHVLKEKSDNLEQYRDDEQRGEGLRHEIRNLRKTRDHLLDQRCSLDRKLKRDKMLSHKEERKLLECDEAIEAIDAAIEFKNELICGHKSIDTSERLQREKGEQMLMARLNKLSNEEMRTLLYKYFTKVIDLRDSSRKLEIQLVQLEREKDAWEWKERVLSNAVRQARLEGERNAVLLQRQHEMKLTLMLRHLAEETSNSSASFSDQSLSVPRFYKPSHLALAPPTTLANTCYSDSEFEWPHQQHGQINSNSKILKANKINDLEMCPLPDAPLTKYKPLDKIKDKERETKNKLFAKFQVLTRYASNQQQNDDSNIPSTSSSNSNSKRKDKESSMSSTTSPNQKHENAEVLAHIPQKNLKQLSGTAQNTKVTRQKNKIIIQDKSRKN</sequence>
<dbReference type="EnsemblMetazoa" id="SCAU004062-RA">
    <property type="protein sequence ID" value="SCAU004062-PA"/>
    <property type="gene ID" value="SCAU004062"/>
</dbReference>
<evidence type="ECO:0000256" key="4">
    <source>
        <dbReference type="ARBA" id="ARBA00022741"/>
    </source>
</evidence>
<dbReference type="GO" id="GO:0003777">
    <property type="term" value="F:microtubule motor activity"/>
    <property type="evidence" value="ECO:0007669"/>
    <property type="project" value="InterPro"/>
</dbReference>
<dbReference type="Gene3D" id="3.40.850.10">
    <property type="entry name" value="Kinesin motor domain"/>
    <property type="match status" value="2"/>
</dbReference>
<feature type="domain" description="Kinesin motor" evidence="14">
    <location>
        <begin position="4"/>
        <end position="363"/>
    </location>
</feature>
<dbReference type="PANTHER" id="PTHR47969:SF15">
    <property type="entry name" value="CHROMOSOME-ASSOCIATED KINESIN KIF4A-RELATED"/>
    <property type="match status" value="1"/>
</dbReference>
<evidence type="ECO:0000256" key="3">
    <source>
        <dbReference type="ARBA" id="ARBA00022701"/>
    </source>
</evidence>
<evidence type="ECO:0000256" key="11">
    <source>
        <dbReference type="PROSITE-ProRule" id="PRU00283"/>
    </source>
</evidence>
<evidence type="ECO:0000256" key="2">
    <source>
        <dbReference type="ARBA" id="ARBA00022490"/>
    </source>
</evidence>
<evidence type="ECO:0000256" key="5">
    <source>
        <dbReference type="ARBA" id="ARBA00022840"/>
    </source>
</evidence>
<dbReference type="GO" id="GO:0005875">
    <property type="term" value="C:microtubule associated complex"/>
    <property type="evidence" value="ECO:0007669"/>
    <property type="project" value="TreeGrafter"/>
</dbReference>
<dbReference type="GO" id="GO:0005524">
    <property type="term" value="F:ATP binding"/>
    <property type="evidence" value="ECO:0007669"/>
    <property type="project" value="UniProtKB-UniRule"/>
</dbReference>
<feature type="region of interest" description="Disordered" evidence="13">
    <location>
        <begin position="1140"/>
        <end position="1222"/>
    </location>
</feature>
<comment type="similarity">
    <text evidence="11">Belongs to the TRAFAC class myosin-kinesin ATPase superfamily. Kinesin family.</text>
</comment>
<keyword evidence="3" id="KW-0493">Microtubule</keyword>
<feature type="coiled-coil region" evidence="12">
    <location>
        <begin position="656"/>
        <end position="804"/>
    </location>
</feature>
<dbReference type="GO" id="GO:0007018">
    <property type="term" value="P:microtubule-based movement"/>
    <property type="evidence" value="ECO:0007669"/>
    <property type="project" value="InterPro"/>
</dbReference>
<name>A0A1I8P1W9_STOCA</name>
<dbReference type="Proteomes" id="UP000095300">
    <property type="component" value="Unassembled WGS sequence"/>
</dbReference>
<keyword evidence="8" id="KW-0206">Cytoskeleton</keyword>
<dbReference type="FunFam" id="3.40.850.10:FF:000151">
    <property type="entry name" value="Kinesin-like protein costa"/>
    <property type="match status" value="1"/>
</dbReference>
<dbReference type="VEuPathDB" id="VectorBase:SCAU004062"/>
<dbReference type="AlphaFoldDB" id="A0A1I8P1W9"/>
<dbReference type="PROSITE" id="PS50067">
    <property type="entry name" value="KINESIN_MOTOR_2"/>
    <property type="match status" value="1"/>
</dbReference>
<feature type="region of interest" description="Disordered" evidence="13">
    <location>
        <begin position="17"/>
        <end position="51"/>
    </location>
</feature>
<dbReference type="STRING" id="35570.A0A1I8P1W9"/>
<evidence type="ECO:0000256" key="13">
    <source>
        <dbReference type="SAM" id="MobiDB-lite"/>
    </source>
</evidence>
<evidence type="ECO:0000256" key="9">
    <source>
        <dbReference type="ARBA" id="ARBA00070863"/>
    </source>
</evidence>
<keyword evidence="7 11" id="KW-0505">Motor protein</keyword>
<accession>A0A1I8P1W9</accession>
<dbReference type="EnsemblMetazoa" id="SCAU004062-RB">
    <property type="protein sequence ID" value="SCAU004062-PB"/>
    <property type="gene ID" value="SCAU004062"/>
</dbReference>
<feature type="coiled-coil region" evidence="12">
    <location>
        <begin position="965"/>
        <end position="992"/>
    </location>
</feature>
<dbReference type="InterPro" id="IPR036961">
    <property type="entry name" value="Kinesin_motor_dom_sf"/>
</dbReference>
<organism evidence="15 16">
    <name type="scientific">Stomoxys calcitrans</name>
    <name type="common">Stable fly</name>
    <name type="synonym">Conops calcitrans</name>
    <dbReference type="NCBI Taxonomy" id="35570"/>
    <lineage>
        <taxon>Eukaryota</taxon>
        <taxon>Metazoa</taxon>
        <taxon>Ecdysozoa</taxon>
        <taxon>Arthropoda</taxon>
        <taxon>Hexapoda</taxon>
        <taxon>Insecta</taxon>
        <taxon>Pterygota</taxon>
        <taxon>Neoptera</taxon>
        <taxon>Endopterygota</taxon>
        <taxon>Diptera</taxon>
        <taxon>Brachycera</taxon>
        <taxon>Muscomorpha</taxon>
        <taxon>Muscoidea</taxon>
        <taxon>Muscidae</taxon>
        <taxon>Stomoxys</taxon>
    </lineage>
</organism>
<keyword evidence="4 11" id="KW-0547">Nucleotide-binding</keyword>
<keyword evidence="16" id="KW-1185">Reference proteome</keyword>
<dbReference type="Pfam" id="PF00225">
    <property type="entry name" value="Kinesin"/>
    <property type="match status" value="1"/>
</dbReference>
<comment type="subcellular location">
    <subcellularLocation>
        <location evidence="1">Cytoplasm</location>
        <location evidence="1">Cytoskeleton</location>
    </subcellularLocation>
</comment>
<feature type="region of interest" description="Disordered" evidence="13">
    <location>
        <begin position="472"/>
        <end position="510"/>
    </location>
</feature>
<reference evidence="15" key="2">
    <citation type="submission" date="2020-05" db="UniProtKB">
        <authorList>
            <consortium name="EnsemblMetazoa"/>
        </authorList>
    </citation>
    <scope>IDENTIFICATION</scope>
    <source>
        <strain evidence="15">USDA</strain>
    </source>
</reference>
<feature type="compositionally biased region" description="Basic and acidic residues" evidence="13">
    <location>
        <begin position="556"/>
        <end position="567"/>
    </location>
</feature>